<dbReference type="EMBL" id="DF973948">
    <property type="protein sequence ID" value="GAU42940.1"/>
    <property type="molecule type" value="Genomic_DNA"/>
</dbReference>
<name>A0A2Z6P1A1_TRISU</name>
<feature type="coiled-coil region" evidence="1">
    <location>
        <begin position="668"/>
        <end position="695"/>
    </location>
</feature>
<dbReference type="Proteomes" id="UP000242715">
    <property type="component" value="Unassembled WGS sequence"/>
</dbReference>
<organism evidence="5 6">
    <name type="scientific">Trifolium subterraneum</name>
    <name type="common">Subterranean clover</name>
    <dbReference type="NCBI Taxonomy" id="3900"/>
    <lineage>
        <taxon>Eukaryota</taxon>
        <taxon>Viridiplantae</taxon>
        <taxon>Streptophyta</taxon>
        <taxon>Embryophyta</taxon>
        <taxon>Tracheophyta</taxon>
        <taxon>Spermatophyta</taxon>
        <taxon>Magnoliopsida</taxon>
        <taxon>eudicotyledons</taxon>
        <taxon>Gunneridae</taxon>
        <taxon>Pentapetalae</taxon>
        <taxon>rosids</taxon>
        <taxon>fabids</taxon>
        <taxon>Fabales</taxon>
        <taxon>Fabaceae</taxon>
        <taxon>Papilionoideae</taxon>
        <taxon>50 kb inversion clade</taxon>
        <taxon>NPAAA clade</taxon>
        <taxon>Hologalegina</taxon>
        <taxon>IRL clade</taxon>
        <taxon>Trifolieae</taxon>
        <taxon>Trifolium</taxon>
    </lineage>
</organism>
<feature type="domain" description="Transposase-associated" evidence="3">
    <location>
        <begin position="2"/>
        <end position="64"/>
    </location>
</feature>
<reference evidence="6" key="1">
    <citation type="journal article" date="2017" name="Front. Plant Sci.">
        <title>Climate Clever Clovers: New Paradigm to Reduce the Environmental Footprint of Ruminants by Breeding Low Methanogenic Forages Utilizing Haplotype Variation.</title>
        <authorList>
            <person name="Kaur P."/>
            <person name="Appels R."/>
            <person name="Bayer P.E."/>
            <person name="Keeble-Gagnere G."/>
            <person name="Wang J."/>
            <person name="Hirakawa H."/>
            <person name="Shirasawa K."/>
            <person name="Vercoe P."/>
            <person name="Stefanova K."/>
            <person name="Durmic Z."/>
            <person name="Nichols P."/>
            <person name="Revell C."/>
            <person name="Isobe S.N."/>
            <person name="Edwards D."/>
            <person name="Erskine W."/>
        </authorList>
    </citation>
    <scope>NUCLEOTIDE SEQUENCE [LARGE SCALE GENOMIC DNA]</scope>
    <source>
        <strain evidence="6">cv. Daliak</strain>
    </source>
</reference>
<evidence type="ECO:0000259" key="4">
    <source>
        <dbReference type="Pfam" id="PF26133"/>
    </source>
</evidence>
<dbReference type="Pfam" id="PF13963">
    <property type="entry name" value="Transpos_assoc"/>
    <property type="match status" value="1"/>
</dbReference>
<dbReference type="InterPro" id="IPR004252">
    <property type="entry name" value="Probable_transposase_24"/>
</dbReference>
<evidence type="ECO:0000259" key="3">
    <source>
        <dbReference type="Pfam" id="PF13963"/>
    </source>
</evidence>
<accession>A0A2Z6P1A1</accession>
<dbReference type="Pfam" id="PF02992">
    <property type="entry name" value="Transposase_21"/>
    <property type="match status" value="1"/>
</dbReference>
<evidence type="ECO:0000313" key="5">
    <source>
        <dbReference type="EMBL" id="GAU42940.1"/>
    </source>
</evidence>
<dbReference type="OrthoDB" id="1729146at2759"/>
<dbReference type="PANTHER" id="PTHR10775:SF180">
    <property type="entry name" value="TRANSPOSON, EN_SPM-LIKE, TRANSPOSASE-ASSOCIATED DOMAIN PROTEIN-RELATED"/>
    <property type="match status" value="1"/>
</dbReference>
<dbReference type="PANTHER" id="PTHR10775">
    <property type="entry name" value="OS08G0208400 PROTEIN"/>
    <property type="match status" value="1"/>
</dbReference>
<dbReference type="InterPro" id="IPR029480">
    <property type="entry name" value="Transpos_assoc"/>
</dbReference>
<proteinExistence type="predicted"/>
<evidence type="ECO:0000256" key="1">
    <source>
        <dbReference type="SAM" id="Coils"/>
    </source>
</evidence>
<dbReference type="Pfam" id="PF03004">
    <property type="entry name" value="Transposase_24"/>
    <property type="match status" value="1"/>
</dbReference>
<keyword evidence="1" id="KW-0175">Coiled coil</keyword>
<feature type="region of interest" description="Disordered" evidence="2">
    <location>
        <begin position="703"/>
        <end position="726"/>
    </location>
</feature>
<evidence type="ECO:0000256" key="2">
    <source>
        <dbReference type="SAM" id="MobiDB-lite"/>
    </source>
</evidence>
<dbReference type="Pfam" id="PF26133">
    <property type="entry name" value="DUF8039"/>
    <property type="match status" value="1"/>
</dbReference>
<dbReference type="InterPro" id="IPR004242">
    <property type="entry name" value="Transposase_21"/>
</dbReference>
<dbReference type="AlphaFoldDB" id="A0A2Z6P1A1"/>
<evidence type="ECO:0000313" key="6">
    <source>
        <dbReference type="Proteomes" id="UP000242715"/>
    </source>
</evidence>
<gene>
    <name evidence="5" type="ORF">TSUD_135320</name>
</gene>
<sequence>MSKEFEDGVKEFVKVVVAHAEDTSKIICPCLKCCYGPVSEKDLATHLMFNGIDKTYTCWTMHGEEKTKSTNLRSNVTYTSNVFEEDTQEFNCVEEFDRVEEFVNVIEEDLRDCLGMFDRLVSDSEKPLYDGCTKFTRLSAVLKLFNLKIRNGWSDKSFTDLLTLLKDMFPEKNMLPSRTYEAKRMLCSIGMSHERIHACPNDCILFRNEYASLNMCPKCSASRYKKGTAPAKALWYFPIIPRFRRMYRNAEDAKNLTWHSDERVVDGMLRHPADSPQWAKIDNDYLDFGQEPRNLRLALSTDGINPHGIQSCSHITSPVILMIYNLPPSLCMKRKFLMLTMLISGPRQPGNDIDVYLAPLIEDLKFMWETGVEVYDECRQELFNLRAMLFGTINDFPAYGNLSGYSIKGKCACPICEERSGQPVGLNSASFVSYIGVISRLLVPLDTKNWRQTKNKVLAGYKENVWEAIQKAYVVGDECRRYVLREAGKLHRRFRTDVRKKYLKDSDGNYKEHPPRDLHPQITQDHWDSFVARCKTDEFQKLSKENRERALDPEYLYRGSRKGYARIEDEMIKEGRGDEPPLLRVWKAAHGDKNGVIDNENVQRILDKCEELEHTLPEEEVENRGRNDILYQALDRPKYTGRVMAMGFGVCPKDMFSPEVPASKQKSVDNIHAMYNQVIERLNILEREKEERQRADKILGKQYGVSSQQPEALEREQPPSVKDSCNPVDFETIPKGISSIKIYVASPSRTLVARGKLHNTDGDTVHGKKLPPRYVKVTVEVALVEDAPLPVPVEDGS</sequence>
<feature type="domain" description="DUF8039" evidence="4">
    <location>
        <begin position="746"/>
        <end position="796"/>
    </location>
</feature>
<keyword evidence="6" id="KW-1185">Reference proteome</keyword>
<protein>
    <submittedName>
        <fullName evidence="5">Uncharacterized protein</fullName>
    </submittedName>
</protein>
<dbReference type="InterPro" id="IPR058352">
    <property type="entry name" value="DUF8039"/>
</dbReference>